<name>A0A934QUZ5_9PSEU</name>
<dbReference type="Proteomes" id="UP000635245">
    <property type="component" value="Unassembled WGS sequence"/>
</dbReference>
<evidence type="ECO:0008006" key="3">
    <source>
        <dbReference type="Google" id="ProtNLM"/>
    </source>
</evidence>
<comment type="caution">
    <text evidence="1">The sequence shown here is derived from an EMBL/GenBank/DDBJ whole genome shotgun (WGS) entry which is preliminary data.</text>
</comment>
<protein>
    <recommendedName>
        <fullName evidence="3">AbiEi antitoxin C-terminal domain-containing protein</fullName>
    </recommendedName>
</protein>
<dbReference type="EMBL" id="JAENJH010000005">
    <property type="protein sequence ID" value="MBK1787056.1"/>
    <property type="molecule type" value="Genomic_DNA"/>
</dbReference>
<proteinExistence type="predicted"/>
<evidence type="ECO:0000313" key="1">
    <source>
        <dbReference type="EMBL" id="MBK1787056.1"/>
    </source>
</evidence>
<gene>
    <name evidence="1" type="ORF">JHE00_22255</name>
</gene>
<reference evidence="1" key="1">
    <citation type="submission" date="2020-12" db="EMBL/GenBank/DDBJ databases">
        <title>Prauserella sp. ASG 168, a novel actinomycete isolated from cave rock.</title>
        <authorList>
            <person name="Suriyachadkun C."/>
        </authorList>
    </citation>
    <scope>NUCLEOTIDE SEQUENCE</scope>
    <source>
        <strain evidence="1">ASG 168</strain>
    </source>
</reference>
<evidence type="ECO:0000313" key="2">
    <source>
        <dbReference type="Proteomes" id="UP000635245"/>
    </source>
</evidence>
<dbReference type="AlphaFoldDB" id="A0A934QUZ5"/>
<dbReference type="RefSeq" id="WP_200321183.1">
    <property type="nucleotide sequence ID" value="NZ_JAENJH010000005.1"/>
</dbReference>
<keyword evidence="2" id="KW-1185">Reference proteome</keyword>
<accession>A0A934QUZ5</accession>
<organism evidence="1 2">
    <name type="scientific">Prauserella cavernicola</name>
    <dbReference type="NCBI Taxonomy" id="2800127"/>
    <lineage>
        <taxon>Bacteria</taxon>
        <taxon>Bacillati</taxon>
        <taxon>Actinomycetota</taxon>
        <taxon>Actinomycetes</taxon>
        <taxon>Pseudonocardiales</taxon>
        <taxon>Pseudonocardiaceae</taxon>
        <taxon>Prauserella</taxon>
    </lineage>
</organism>
<sequence length="320" mass="35248">MRRGRWADNPELLDDLSRQGVIRVASLEALGIPSGTVYRRCRADGPWRRLLPGIVALQTSPLTPGQRIVATLLYAGGDAVITGAEACRRLGLRITELPALDYVHVLVPHERRLQSSGFVVVERTHRMPRARIRDGVPLAPPVRATLDVARRIRSKDPVAKLLIEAMQHGGCTPEMLSYELDHGTKRGTAVPRRVLAQIERLRSVAEFHARAVAADLVTPPTHWNRDLRDPGGKYVACPDAWWDDVGLAWEVDSLDFHFSADGYARTLARNTRYAEAGVSVVQTLPSRLIKEPAAVLRELDSAYRAAAARPRPAVQIAAAA</sequence>